<dbReference type="InterPro" id="IPR027275">
    <property type="entry name" value="PRC-brl_dom"/>
</dbReference>
<dbReference type="InterPro" id="IPR014747">
    <property type="entry name" value="Bac_photo_RC_H_C"/>
</dbReference>
<evidence type="ECO:0000313" key="4">
    <source>
        <dbReference type="EMBL" id="MBB6345851.1"/>
    </source>
</evidence>
<feature type="compositionally biased region" description="Basic and acidic residues" evidence="1">
    <location>
        <begin position="244"/>
        <end position="253"/>
    </location>
</feature>
<dbReference type="AlphaFoldDB" id="A0A7X0C2F1"/>
<dbReference type="SUPFAM" id="SSF50346">
    <property type="entry name" value="PRC-barrel domain"/>
    <property type="match status" value="1"/>
</dbReference>
<protein>
    <submittedName>
        <fullName evidence="4">Uncharacterized protein (TIGR02271 family)</fullName>
    </submittedName>
</protein>
<dbReference type="Gene3D" id="3.90.50.10">
    <property type="entry name" value="Photosynthetic Reaction Center, subunit H, domain 2"/>
    <property type="match status" value="1"/>
</dbReference>
<name>A0A7X0C2F1_9ACTN</name>
<sequence length="264" mass="30013">MITREQIPMVLDHPVFDTTGQRVGEVKHVFLDDTTDRPEWLCVRTGLFGTRETFVPMQDAEFVQDHVEVPYDKERIKDAPSVDVDAGGHLSPDQERDLYRHYGIDWGQAWQQANEPAQGGWAHTAGERERERIGGLTDDAMTRSEEQLHVDTETYESGRARLRKFVVTEEQQVSVPVTREEVRVEREPITDANRDAALSGPEITEAEHEVVLHAERPTVSKTTVPKERVRMTTEQIADEEVVSEEIRKERIETEGDIGESGPTS</sequence>
<accession>A0A7X0C2F1</accession>
<dbReference type="EMBL" id="JACHJB010000001">
    <property type="protein sequence ID" value="MBB6345851.1"/>
    <property type="molecule type" value="Genomic_DNA"/>
</dbReference>
<evidence type="ECO:0000259" key="2">
    <source>
        <dbReference type="Pfam" id="PF05239"/>
    </source>
</evidence>
<organism evidence="4 5">
    <name type="scientific">Nonomuraea muscovyensis</name>
    <dbReference type="NCBI Taxonomy" id="1124761"/>
    <lineage>
        <taxon>Bacteria</taxon>
        <taxon>Bacillati</taxon>
        <taxon>Actinomycetota</taxon>
        <taxon>Actinomycetes</taxon>
        <taxon>Streptosporangiales</taxon>
        <taxon>Streptosporangiaceae</taxon>
        <taxon>Nonomuraea</taxon>
    </lineage>
</organism>
<gene>
    <name evidence="4" type="ORF">FHU36_002360</name>
</gene>
<feature type="region of interest" description="Disordered" evidence="1">
    <location>
        <begin position="215"/>
        <end position="264"/>
    </location>
</feature>
<dbReference type="InterPro" id="IPR052967">
    <property type="entry name" value="Stress_Response_Assoc"/>
</dbReference>
<reference evidence="4 5" key="1">
    <citation type="submission" date="2020-08" db="EMBL/GenBank/DDBJ databases">
        <title>Sequencing the genomes of 1000 actinobacteria strains.</title>
        <authorList>
            <person name="Klenk H.-P."/>
        </authorList>
    </citation>
    <scope>NUCLEOTIDE SEQUENCE [LARGE SCALE GENOMIC DNA]</scope>
    <source>
        <strain evidence="4 5">DSM 45913</strain>
    </source>
</reference>
<dbReference type="PANTHER" id="PTHR38463:SF1">
    <property type="entry name" value="STRESS RESPONSE PROTEIN YSNF"/>
    <property type="match status" value="1"/>
</dbReference>
<dbReference type="PANTHER" id="PTHR38463">
    <property type="entry name" value="STRESS RESPONSE PROTEIN YSNF"/>
    <property type="match status" value="1"/>
</dbReference>
<evidence type="ECO:0000259" key="3">
    <source>
        <dbReference type="Pfam" id="PF09557"/>
    </source>
</evidence>
<evidence type="ECO:0000256" key="1">
    <source>
        <dbReference type="SAM" id="MobiDB-lite"/>
    </source>
</evidence>
<keyword evidence="5" id="KW-1185">Reference proteome</keyword>
<dbReference type="Pfam" id="PF09557">
    <property type="entry name" value="DUF2382"/>
    <property type="match status" value="1"/>
</dbReference>
<dbReference type="RefSeq" id="WP_185083733.1">
    <property type="nucleotide sequence ID" value="NZ_JACHJB010000001.1"/>
</dbReference>
<dbReference type="Proteomes" id="UP000583800">
    <property type="component" value="Unassembled WGS sequence"/>
</dbReference>
<dbReference type="GO" id="GO:0030077">
    <property type="term" value="C:plasma membrane light-harvesting complex"/>
    <property type="evidence" value="ECO:0007669"/>
    <property type="project" value="InterPro"/>
</dbReference>
<dbReference type="InterPro" id="IPR019060">
    <property type="entry name" value="DUF2382"/>
</dbReference>
<evidence type="ECO:0000313" key="5">
    <source>
        <dbReference type="Proteomes" id="UP000583800"/>
    </source>
</evidence>
<dbReference type="Pfam" id="PF05239">
    <property type="entry name" value="PRC"/>
    <property type="match status" value="1"/>
</dbReference>
<dbReference type="GO" id="GO:0019684">
    <property type="term" value="P:photosynthesis, light reaction"/>
    <property type="evidence" value="ECO:0007669"/>
    <property type="project" value="InterPro"/>
</dbReference>
<feature type="domain" description="DUF2382" evidence="3">
    <location>
        <begin position="141"/>
        <end position="252"/>
    </location>
</feature>
<proteinExistence type="predicted"/>
<feature type="domain" description="PRC-barrel" evidence="2">
    <location>
        <begin position="13"/>
        <end position="75"/>
    </location>
</feature>
<dbReference type="InterPro" id="IPR011033">
    <property type="entry name" value="PRC_barrel-like_sf"/>
</dbReference>
<feature type="compositionally biased region" description="Basic and acidic residues" evidence="1">
    <location>
        <begin position="215"/>
        <end position="231"/>
    </location>
</feature>
<comment type="caution">
    <text evidence="4">The sequence shown here is derived from an EMBL/GenBank/DDBJ whole genome shotgun (WGS) entry which is preliminary data.</text>
</comment>